<dbReference type="RefSeq" id="WP_206561799.1">
    <property type="nucleotide sequence ID" value="NZ_JAFKCZ010000014.1"/>
</dbReference>
<dbReference type="EMBL" id="JAFKCZ010000014">
    <property type="protein sequence ID" value="MBN7798352.1"/>
    <property type="molecule type" value="Genomic_DNA"/>
</dbReference>
<dbReference type="AlphaFoldDB" id="A0A939DIW2"/>
<proteinExistence type="predicted"/>
<comment type="caution">
    <text evidence="1">The sequence shown here is derived from an EMBL/GenBank/DDBJ whole genome shotgun (WGS) entry which is preliminary data.</text>
</comment>
<organism evidence="1 2">
    <name type="scientific">Parahaliea mediterranea</name>
    <dbReference type="NCBI Taxonomy" id="651086"/>
    <lineage>
        <taxon>Bacteria</taxon>
        <taxon>Pseudomonadati</taxon>
        <taxon>Pseudomonadota</taxon>
        <taxon>Gammaproteobacteria</taxon>
        <taxon>Cellvibrionales</taxon>
        <taxon>Halieaceae</taxon>
        <taxon>Parahaliea</taxon>
    </lineage>
</organism>
<evidence type="ECO:0000313" key="1">
    <source>
        <dbReference type="EMBL" id="MBN7798352.1"/>
    </source>
</evidence>
<reference evidence="1" key="1">
    <citation type="submission" date="2021-02" db="EMBL/GenBank/DDBJ databases">
        <title>PHA producing bacteria isolated from coastal sediment in Guangdong, Shenzhen.</title>
        <authorList>
            <person name="Zheng W."/>
            <person name="Yu S."/>
            <person name="Huang Y."/>
        </authorList>
    </citation>
    <scope>NUCLEOTIDE SEQUENCE</scope>
    <source>
        <strain evidence="1">TN14-10</strain>
    </source>
</reference>
<gene>
    <name evidence="1" type="ORF">JYP50_17225</name>
</gene>
<sequence>MQLDRLYASSEFGFTPAIDQYSDPDFTHGVFESFATFTYQIWSGEGDADTGESEPLGASGQFLELSPVYTGNIVVNPVF</sequence>
<protein>
    <submittedName>
        <fullName evidence="1">Uncharacterized protein</fullName>
    </submittedName>
</protein>
<dbReference type="Proteomes" id="UP000664303">
    <property type="component" value="Unassembled WGS sequence"/>
</dbReference>
<accession>A0A939DIW2</accession>
<name>A0A939DIW2_9GAMM</name>
<keyword evidence="2" id="KW-1185">Reference proteome</keyword>
<evidence type="ECO:0000313" key="2">
    <source>
        <dbReference type="Proteomes" id="UP000664303"/>
    </source>
</evidence>